<reference evidence="3 4" key="1">
    <citation type="submission" date="2017-06" db="EMBL/GenBank/DDBJ databases">
        <authorList>
            <consortium name="Pathogen Informatics"/>
        </authorList>
    </citation>
    <scope>NUCLEOTIDE SEQUENCE [LARGE SCALE GENOMIC DNA]</scope>
    <source>
        <strain evidence="3 4">NCTC11291</strain>
    </source>
</reference>
<dbReference type="OrthoDB" id="3784230at2"/>
<evidence type="ECO:0000313" key="4">
    <source>
        <dbReference type="Proteomes" id="UP000215144"/>
    </source>
</evidence>
<dbReference type="PIRSF" id="PIRSF007487">
    <property type="entry name" value="Competence-induced_CoiA_bac"/>
    <property type="match status" value="1"/>
</dbReference>
<accession>A0A239WWX8</accession>
<dbReference type="AlphaFoldDB" id="A0A239WWX8"/>
<dbReference type="Proteomes" id="UP000215144">
    <property type="component" value="Chromosome 1"/>
</dbReference>
<dbReference type="KEGG" id="saco:SAME_00778"/>
<feature type="domain" description="Competence protein CoiA nuclease-like" evidence="1">
    <location>
        <begin position="60"/>
        <end position="177"/>
    </location>
</feature>
<dbReference type="InterPro" id="IPR021176">
    <property type="entry name" value="Competence-induced_CoiA"/>
</dbReference>
<protein>
    <submittedName>
        <fullName evidence="3">Competence protein CoiA</fullName>
    </submittedName>
</protein>
<dbReference type="InterPro" id="IPR057253">
    <property type="entry name" value="CoiA-like_N"/>
</dbReference>
<evidence type="ECO:0000259" key="2">
    <source>
        <dbReference type="Pfam" id="PF25164"/>
    </source>
</evidence>
<dbReference type="RefSeq" id="WP_095122134.1">
    <property type="nucleotide sequence ID" value="NZ_LT906454.1"/>
</dbReference>
<dbReference type="EMBL" id="LT906454">
    <property type="protein sequence ID" value="SNV38318.1"/>
    <property type="molecule type" value="Genomic_DNA"/>
</dbReference>
<evidence type="ECO:0000259" key="1">
    <source>
        <dbReference type="Pfam" id="PF06054"/>
    </source>
</evidence>
<feature type="domain" description="Competence protein CoiA-like N-terminal" evidence="2">
    <location>
        <begin position="12"/>
        <end position="54"/>
    </location>
</feature>
<gene>
    <name evidence="3" type="ORF">SAMEA4504048_00778</name>
</gene>
<dbReference type="Pfam" id="PF06054">
    <property type="entry name" value="CoiA_nuc"/>
    <property type="match status" value="1"/>
</dbReference>
<proteinExistence type="predicted"/>
<organism evidence="3 4">
    <name type="scientific">Streptococcus acidominimus</name>
    <dbReference type="NCBI Taxonomy" id="1326"/>
    <lineage>
        <taxon>Bacteria</taxon>
        <taxon>Bacillati</taxon>
        <taxon>Bacillota</taxon>
        <taxon>Bacilli</taxon>
        <taxon>Lactobacillales</taxon>
        <taxon>Streptococcaceae</taxon>
        <taxon>Streptococcus</taxon>
    </lineage>
</organism>
<dbReference type="Pfam" id="PF25164">
    <property type="entry name" value="CoiA_N"/>
    <property type="match status" value="1"/>
</dbReference>
<evidence type="ECO:0000313" key="3">
    <source>
        <dbReference type="EMBL" id="SNV38318.1"/>
    </source>
</evidence>
<sequence>MLVAHNQKKQLINLLKDDQIEGPFFCPDCRAPLRLRHGKKVRRHFAHITLKDCQGIYASESQEHLGLKALLFTTLSQSEVVSVEERFPDIGQIADLLVNDSLVLEVQCSPLSSDKLKERTQAYHQQGLHVEWLLGEKLWVKRRLRPLHYHFLNFSPWLGFYLWEADLANQELRLKYMIHEQLDGKVVYLEKGVPMRKGMINGLRLPFACRKNCSLFIPLMRNVAAYIQKQLSYGNSKWLKAQEQAYCQGHNLITASDDTFYPQVRLPKVISPLSSNDVAIASYYACFEAYYGQRKPSHQLVVYSPILYWNYDKIRNK</sequence>
<name>A0A239WWX8_STRAI</name>
<dbReference type="InterPro" id="IPR010330">
    <property type="entry name" value="CoiA_nuc"/>
</dbReference>